<dbReference type="Proteomes" id="UP000664534">
    <property type="component" value="Unassembled WGS sequence"/>
</dbReference>
<proteinExistence type="predicted"/>
<evidence type="ECO:0000256" key="1">
    <source>
        <dbReference type="SAM" id="SignalP"/>
    </source>
</evidence>
<keyword evidence="3" id="KW-1185">Reference proteome</keyword>
<gene>
    <name evidence="2" type="ORF">IMSHALPRED_010525</name>
</gene>
<name>A0A8H3ETW8_9LECA</name>
<accession>A0A8H3ETW8</accession>
<organism evidence="2 3">
    <name type="scientific">Imshaugia aleurites</name>
    <dbReference type="NCBI Taxonomy" id="172621"/>
    <lineage>
        <taxon>Eukaryota</taxon>
        <taxon>Fungi</taxon>
        <taxon>Dikarya</taxon>
        <taxon>Ascomycota</taxon>
        <taxon>Pezizomycotina</taxon>
        <taxon>Lecanoromycetes</taxon>
        <taxon>OSLEUM clade</taxon>
        <taxon>Lecanoromycetidae</taxon>
        <taxon>Lecanorales</taxon>
        <taxon>Lecanorineae</taxon>
        <taxon>Parmeliaceae</taxon>
        <taxon>Imshaugia</taxon>
    </lineage>
</organism>
<keyword evidence="1" id="KW-0732">Signal</keyword>
<dbReference type="EMBL" id="CAJPDT010000009">
    <property type="protein sequence ID" value="CAF9911613.1"/>
    <property type="molecule type" value="Genomic_DNA"/>
</dbReference>
<feature type="signal peptide" evidence="1">
    <location>
        <begin position="1"/>
        <end position="20"/>
    </location>
</feature>
<evidence type="ECO:0000313" key="3">
    <source>
        <dbReference type="Proteomes" id="UP000664534"/>
    </source>
</evidence>
<reference evidence="2" key="1">
    <citation type="submission" date="2021-03" db="EMBL/GenBank/DDBJ databases">
        <authorList>
            <person name="Tagirdzhanova G."/>
        </authorList>
    </citation>
    <scope>NUCLEOTIDE SEQUENCE</scope>
</reference>
<feature type="chain" id="PRO_5034704260" evidence="1">
    <location>
        <begin position="21"/>
        <end position="197"/>
    </location>
</feature>
<comment type="caution">
    <text evidence="2">The sequence shown here is derived from an EMBL/GenBank/DDBJ whole genome shotgun (WGS) entry which is preliminary data.</text>
</comment>
<evidence type="ECO:0000313" key="2">
    <source>
        <dbReference type="EMBL" id="CAF9911613.1"/>
    </source>
</evidence>
<protein>
    <submittedName>
        <fullName evidence="2">Uncharacterized protein</fullName>
    </submittedName>
</protein>
<sequence length="197" mass="21211">MKLQHIHFILAPLFSAVALASHVGYSIGAGTRPLYYVSVGLTLRIPAAYQTINQPDVISGLAQLALGDVWDLAIDAWMFPPQTSYFQYASAGTSTYVTVGALLEYASIGLGDVTNVCDLLATTLGIPFLGNLANIKTKRDLGVGESELLDMLLTGRKEDVVNILFKREATCASYTDLTPYITEDTEQTSDTFGSCST</sequence>
<dbReference type="AlphaFoldDB" id="A0A8H3ETW8"/>